<dbReference type="Gene3D" id="3.10.20.90">
    <property type="entry name" value="Phosphatidylinositol 3-kinase Catalytic Subunit, Chain A, domain 1"/>
    <property type="match status" value="1"/>
</dbReference>
<accession>A0ABM0MZC7</accession>
<dbReference type="InterPro" id="IPR041421">
    <property type="entry name" value="Ubl4_C_TUGS"/>
</dbReference>
<dbReference type="InterPro" id="IPR029071">
    <property type="entry name" value="Ubiquitin-like_domsf"/>
</dbReference>
<dbReference type="PROSITE" id="PS50053">
    <property type="entry name" value="UBIQUITIN_2"/>
    <property type="match status" value="1"/>
</dbReference>
<evidence type="ECO:0000256" key="1">
    <source>
        <dbReference type="ARBA" id="ARBA00004514"/>
    </source>
</evidence>
<dbReference type="GeneID" id="102804505"/>
<reference evidence="5" key="1">
    <citation type="submission" date="2025-08" db="UniProtKB">
        <authorList>
            <consortium name="RefSeq"/>
        </authorList>
    </citation>
    <scope>IDENTIFICATION</scope>
    <source>
        <tissue evidence="5">Testes</tissue>
    </source>
</reference>
<organism evidence="4 5">
    <name type="scientific">Saccoglossus kowalevskii</name>
    <name type="common">Acorn worm</name>
    <dbReference type="NCBI Taxonomy" id="10224"/>
    <lineage>
        <taxon>Eukaryota</taxon>
        <taxon>Metazoa</taxon>
        <taxon>Hemichordata</taxon>
        <taxon>Enteropneusta</taxon>
        <taxon>Harrimaniidae</taxon>
        <taxon>Saccoglossus</taxon>
    </lineage>
</organism>
<evidence type="ECO:0000256" key="2">
    <source>
        <dbReference type="ARBA" id="ARBA00022490"/>
    </source>
</evidence>
<evidence type="ECO:0000313" key="5">
    <source>
        <dbReference type="RefSeq" id="XP_006825368.1"/>
    </source>
</evidence>
<sequence>MLIYVKVLQSKGKECSIEVSSTDTVLFVKQCIAVQFNVPVLQQTLVFRGKTLAGTYDQCLSYYDIEPDTKIHLVIKKCVTQLWDQLKPILRKHFKAGDMDKVIDHFKQEFENAMSSLSLDDLERISSYNLESRHSVKSGI</sequence>
<dbReference type="Pfam" id="PF17840">
    <property type="entry name" value="Tugs"/>
    <property type="match status" value="1"/>
</dbReference>
<dbReference type="RefSeq" id="XP_006825368.1">
    <property type="nucleotide sequence ID" value="XM_006825305.1"/>
</dbReference>
<dbReference type="PANTHER" id="PTHR46555:SF1">
    <property type="entry name" value="UBIQUITIN-LIKE PROTEIN 4A"/>
    <property type="match status" value="1"/>
</dbReference>
<dbReference type="SMART" id="SM00213">
    <property type="entry name" value="UBQ"/>
    <property type="match status" value="1"/>
</dbReference>
<name>A0ABM0MZC7_SACKO</name>
<evidence type="ECO:0000313" key="4">
    <source>
        <dbReference type="Proteomes" id="UP000694865"/>
    </source>
</evidence>
<dbReference type="Proteomes" id="UP000694865">
    <property type="component" value="Unplaced"/>
</dbReference>
<protein>
    <submittedName>
        <fullName evidence="5">Ubiquitin-like protein 4A-like isoform X1</fullName>
    </submittedName>
</protein>
<dbReference type="SUPFAM" id="SSF54236">
    <property type="entry name" value="Ubiquitin-like"/>
    <property type="match status" value="1"/>
</dbReference>
<proteinExistence type="predicted"/>
<keyword evidence="2" id="KW-0963">Cytoplasm</keyword>
<keyword evidence="4" id="KW-1185">Reference proteome</keyword>
<comment type="subcellular location">
    <subcellularLocation>
        <location evidence="1">Cytoplasm</location>
        <location evidence="1">Cytosol</location>
    </subcellularLocation>
</comment>
<dbReference type="Pfam" id="PF00240">
    <property type="entry name" value="ubiquitin"/>
    <property type="match status" value="1"/>
</dbReference>
<feature type="domain" description="Ubiquitin-like" evidence="3">
    <location>
        <begin position="1"/>
        <end position="77"/>
    </location>
</feature>
<dbReference type="InterPro" id="IPR047154">
    <property type="entry name" value="UBL4A-like"/>
</dbReference>
<dbReference type="PANTHER" id="PTHR46555">
    <property type="entry name" value="UBIQUITIN-LIKE PROTEIN 4A"/>
    <property type="match status" value="1"/>
</dbReference>
<gene>
    <name evidence="5" type="primary">LOC102804505</name>
</gene>
<dbReference type="InterPro" id="IPR000626">
    <property type="entry name" value="Ubiquitin-like_dom"/>
</dbReference>
<evidence type="ECO:0000259" key="3">
    <source>
        <dbReference type="PROSITE" id="PS50053"/>
    </source>
</evidence>